<dbReference type="Proteomes" id="UP000014701">
    <property type="component" value="Segment"/>
</dbReference>
<feature type="domain" description="Calcineurin-like phosphoesterase" evidence="1">
    <location>
        <begin position="172"/>
        <end position="373"/>
    </location>
</feature>
<dbReference type="Pfam" id="PF00149">
    <property type="entry name" value="Metallophos"/>
    <property type="match status" value="1"/>
</dbReference>
<dbReference type="KEGG" id="vg:16511446"/>
<evidence type="ECO:0000313" key="3">
    <source>
        <dbReference type="Proteomes" id="UP000014701"/>
    </source>
</evidence>
<gene>
    <name evidence="2" type="primary">orf436</name>
</gene>
<keyword evidence="2" id="KW-0540">Nuclease</keyword>
<dbReference type="InterPro" id="IPR029052">
    <property type="entry name" value="Metallo-depent_PP-like"/>
</dbReference>
<accession>S6ANP7</accession>
<keyword evidence="2" id="KW-0378">Hydrolase</keyword>
<dbReference type="GeneID" id="16511446"/>
<dbReference type="EMBL" id="AP013029">
    <property type="protein sequence ID" value="BAN59633.1"/>
    <property type="molecule type" value="Genomic_DNA"/>
</dbReference>
<reference evidence="2 3" key="1">
    <citation type="submission" date="2013-02" db="EMBL/GenBank/DDBJ databases">
        <title>phiNIT1 genome sequensing.</title>
        <authorList>
            <person name="Ozaki T."/>
            <person name="Kaneko J."/>
        </authorList>
    </citation>
    <scope>NUCLEOTIDE SEQUENCE [LARGE SCALE GENOMIC DNA]</scope>
    <source>
        <strain evidence="2">PhiNIT1</strain>
    </source>
</reference>
<evidence type="ECO:0000313" key="2">
    <source>
        <dbReference type="EMBL" id="BAN59633.1"/>
    </source>
</evidence>
<organism evidence="2 3">
    <name type="scientific">Bacillus phage phiNIT1</name>
    <dbReference type="NCBI Taxonomy" id="207656"/>
    <lineage>
        <taxon>Viruses</taxon>
        <taxon>Duplodnaviria</taxon>
        <taxon>Heunggongvirae</taxon>
        <taxon>Uroviricota</taxon>
        <taxon>Caudoviricetes</taxon>
        <taxon>Herelleviridae</taxon>
        <taxon>Bastillevirinae</taxon>
        <taxon>Nitunavirus</taxon>
        <taxon>Nitunavirus NIT1</taxon>
    </lineage>
</organism>
<dbReference type="RefSeq" id="YP_008318401.1">
    <property type="nucleotide sequence ID" value="NC_021856.1"/>
</dbReference>
<keyword evidence="2" id="KW-0269">Exonuclease</keyword>
<dbReference type="Gene3D" id="3.60.21.10">
    <property type="match status" value="1"/>
</dbReference>
<name>S6ANP7_9CAUD</name>
<dbReference type="GO" id="GO:0004527">
    <property type="term" value="F:exonuclease activity"/>
    <property type="evidence" value="ECO:0007669"/>
    <property type="project" value="UniProtKB-KW"/>
</dbReference>
<proteinExistence type="predicted"/>
<protein>
    <submittedName>
        <fullName evidence="2">Putative DNA repair exonuclease</fullName>
    </submittedName>
</protein>
<dbReference type="OrthoDB" id="2564at10239"/>
<dbReference type="InterPro" id="IPR004843">
    <property type="entry name" value="Calcineurin-like_PHP"/>
</dbReference>
<evidence type="ECO:0000259" key="1">
    <source>
        <dbReference type="Pfam" id="PF00149"/>
    </source>
</evidence>
<dbReference type="SUPFAM" id="SSF56300">
    <property type="entry name" value="Metallo-dependent phosphatases"/>
    <property type="match status" value="1"/>
</dbReference>
<keyword evidence="3" id="KW-1185">Reference proteome</keyword>
<sequence length="436" mass="49454">MSDKRLSAEEKTILGTENGAKAALMGYLMAERGKCAPAVFNKYAKRLGFSKVNIAEMKKLQSDIENDTVLYSIYGKAYQRVIKLEDIPTAYDSVPEMREEDAFSQVTPYVVSNEANNAFLRELRSLQRKGAHMELLFKGLKHYLVEELKGMPRAKYLKTPVPKPRKGDKSLILAFSDWHIGALVFNEDTGGYDFKKLTTQMGEVTEFVLGLVEELGIKHLYIFHVGDVIEHISMRNVNQAFEAEFPATEQIAKGTRLLIDILKNISAHIHVTFGMVAGNHDRFNGNKNDKVYNDNVVYLILETLIMSQEEFGALPNVTIIDNRADTYEFTQKVAGQNIKVKHGEYEKKKDDQKIPKHIKEEPIDLYIMGHIHTNRFVQEDYSRFHVYTGSTMGANNYSKELNFPTTAASQLAVVLTEGSSTRMFIPIMFNKDGKLD</sequence>